<dbReference type="EMBL" id="JAEIOS010000009">
    <property type="protein sequence ID" value="MBI8988371.1"/>
    <property type="molecule type" value="Genomic_DNA"/>
</dbReference>
<comment type="similarity">
    <text evidence="2">Belongs to the CorA metal ion transporter (MIT) (TC 1.A.35) family.</text>
</comment>
<dbReference type="Gene3D" id="3.30.460.20">
    <property type="entry name" value="CorA soluble domain-like"/>
    <property type="match status" value="1"/>
</dbReference>
<dbReference type="CDD" id="cd12830">
    <property type="entry name" value="MtCorA-like"/>
    <property type="match status" value="1"/>
</dbReference>
<keyword evidence="7 13" id="KW-1133">Transmembrane helix</keyword>
<keyword evidence="9 13" id="KW-0472">Membrane</keyword>
<evidence type="ECO:0000313" key="15">
    <source>
        <dbReference type="Proteomes" id="UP000645966"/>
    </source>
</evidence>
<dbReference type="InterPro" id="IPR002523">
    <property type="entry name" value="MgTranspt_CorA/ZnTranspt_ZntB"/>
</dbReference>
<comment type="catalytic activity">
    <reaction evidence="10">
        <text>Mg(2+)(in) = Mg(2+)(out)</text>
        <dbReference type="Rhea" id="RHEA:29827"/>
        <dbReference type="ChEBI" id="CHEBI:18420"/>
    </reaction>
</comment>
<keyword evidence="8" id="KW-0406">Ion transport</keyword>
<keyword evidence="15" id="KW-1185">Reference proteome</keyword>
<dbReference type="AlphaFoldDB" id="A0A934M3X9"/>
<evidence type="ECO:0000256" key="3">
    <source>
        <dbReference type="ARBA" id="ARBA00022448"/>
    </source>
</evidence>
<feature type="transmembrane region" description="Helical" evidence="13">
    <location>
        <begin position="304"/>
        <end position="323"/>
    </location>
</feature>
<keyword evidence="3" id="KW-0813">Transport</keyword>
<dbReference type="PANTHER" id="PTHR46494">
    <property type="entry name" value="CORA FAMILY METAL ION TRANSPORTER (EUROFUNG)"/>
    <property type="match status" value="1"/>
</dbReference>
<evidence type="ECO:0000256" key="11">
    <source>
        <dbReference type="ARBA" id="ARBA00045497"/>
    </source>
</evidence>
<evidence type="ECO:0000313" key="14">
    <source>
        <dbReference type="EMBL" id="MBI8988371.1"/>
    </source>
</evidence>
<dbReference type="GO" id="GO:0015087">
    <property type="term" value="F:cobalt ion transmembrane transporter activity"/>
    <property type="evidence" value="ECO:0007669"/>
    <property type="project" value="TreeGrafter"/>
</dbReference>
<evidence type="ECO:0000256" key="2">
    <source>
        <dbReference type="ARBA" id="ARBA00009765"/>
    </source>
</evidence>
<evidence type="ECO:0000256" key="6">
    <source>
        <dbReference type="ARBA" id="ARBA00022842"/>
    </source>
</evidence>
<dbReference type="GO" id="GO:0015095">
    <property type="term" value="F:magnesium ion transmembrane transporter activity"/>
    <property type="evidence" value="ECO:0007669"/>
    <property type="project" value="TreeGrafter"/>
</dbReference>
<organism evidence="14 15">
    <name type="scientific">Corynebacterium meridianum</name>
    <dbReference type="NCBI Taxonomy" id="2765363"/>
    <lineage>
        <taxon>Bacteria</taxon>
        <taxon>Bacillati</taxon>
        <taxon>Actinomycetota</taxon>
        <taxon>Actinomycetes</taxon>
        <taxon>Mycobacteriales</taxon>
        <taxon>Corynebacteriaceae</taxon>
        <taxon>Corynebacterium</taxon>
    </lineage>
</organism>
<keyword evidence="6" id="KW-0460">Magnesium</keyword>
<dbReference type="SUPFAM" id="SSF144083">
    <property type="entry name" value="Magnesium transport protein CorA, transmembrane region"/>
    <property type="match status" value="1"/>
</dbReference>
<evidence type="ECO:0000256" key="13">
    <source>
        <dbReference type="SAM" id="Phobius"/>
    </source>
</evidence>
<keyword evidence="4" id="KW-1003">Cell membrane</keyword>
<proteinExistence type="inferred from homology"/>
<feature type="region of interest" description="Disordered" evidence="12">
    <location>
        <begin position="1"/>
        <end position="28"/>
    </location>
</feature>
<dbReference type="FunFam" id="1.20.58.340:FF:000004">
    <property type="entry name" value="Magnesium transport protein CorA"/>
    <property type="match status" value="1"/>
</dbReference>
<dbReference type="RefSeq" id="WP_198737418.1">
    <property type="nucleotide sequence ID" value="NZ_JAEIOS010000009.1"/>
</dbReference>
<feature type="transmembrane region" description="Helical" evidence="13">
    <location>
        <begin position="335"/>
        <end position="355"/>
    </location>
</feature>
<dbReference type="Gene3D" id="1.20.58.340">
    <property type="entry name" value="Magnesium transport protein CorA, transmembrane region"/>
    <property type="match status" value="2"/>
</dbReference>
<keyword evidence="5 13" id="KW-0812">Transmembrane</keyword>
<comment type="subcellular location">
    <subcellularLocation>
        <location evidence="1">Cell membrane</location>
        <topology evidence="1">Multi-pass membrane protein</topology>
    </subcellularLocation>
</comment>
<evidence type="ECO:0000256" key="1">
    <source>
        <dbReference type="ARBA" id="ARBA00004651"/>
    </source>
</evidence>
<dbReference type="InterPro" id="IPR045861">
    <property type="entry name" value="CorA_cytoplasmic_dom"/>
</dbReference>
<dbReference type="InterPro" id="IPR045863">
    <property type="entry name" value="CorA_TM1_TM2"/>
</dbReference>
<dbReference type="GO" id="GO:0005886">
    <property type="term" value="C:plasma membrane"/>
    <property type="evidence" value="ECO:0007669"/>
    <property type="project" value="UniProtKB-SubCell"/>
</dbReference>
<dbReference type="SUPFAM" id="SSF143865">
    <property type="entry name" value="CorA soluble domain-like"/>
    <property type="match status" value="1"/>
</dbReference>
<gene>
    <name evidence="14" type="ORF">JDV75_01135</name>
</gene>
<protein>
    <submittedName>
        <fullName evidence="14">Magnesium and cobalt transport protein CorA</fullName>
    </submittedName>
</protein>
<evidence type="ECO:0000256" key="7">
    <source>
        <dbReference type="ARBA" id="ARBA00022989"/>
    </source>
</evidence>
<dbReference type="GO" id="GO:0000287">
    <property type="term" value="F:magnesium ion binding"/>
    <property type="evidence" value="ECO:0007669"/>
    <property type="project" value="TreeGrafter"/>
</dbReference>
<dbReference type="GO" id="GO:0050897">
    <property type="term" value="F:cobalt ion binding"/>
    <property type="evidence" value="ECO:0007669"/>
    <property type="project" value="TreeGrafter"/>
</dbReference>
<name>A0A934M3X9_9CORY</name>
<evidence type="ECO:0000256" key="12">
    <source>
        <dbReference type="SAM" id="MobiDB-lite"/>
    </source>
</evidence>
<dbReference type="Proteomes" id="UP000645966">
    <property type="component" value="Unassembled WGS sequence"/>
</dbReference>
<comment type="function">
    <text evidence="11">Mediates influx of magnesium ions. Alternates between open and closed states. Activated by low cytoplasmic Mg(2+) levels. Inactive when cytoplasmic Mg(2+) levels are high.</text>
</comment>
<evidence type="ECO:0000256" key="5">
    <source>
        <dbReference type="ARBA" id="ARBA00022692"/>
    </source>
</evidence>
<dbReference type="Pfam" id="PF01544">
    <property type="entry name" value="CorA"/>
    <property type="match status" value="1"/>
</dbReference>
<evidence type="ECO:0000256" key="9">
    <source>
        <dbReference type="ARBA" id="ARBA00023136"/>
    </source>
</evidence>
<dbReference type="PANTHER" id="PTHR46494:SF1">
    <property type="entry name" value="CORA FAMILY METAL ION TRANSPORTER (EUROFUNG)"/>
    <property type="match status" value="1"/>
</dbReference>
<sequence length="361" mass="41043">MPSIRRVLKPRTSPADKITPSPMGPDAPVEEAIERCTVYVDGADDGQPHTYRSALEHVRREGRGWVWLGLLEPNERQMMEIADAFNIHELIVEDAVNAHQRPKVERYDQQLFMVVRSVMFKEHESVNDASEIIETGEIQMILGPDFIITVRHGKPSNIKGLRKRVEEDPEQTALGPASVAWMIMDTAVDEYVRIGGELAADVDELEAEVFTPNERFDIQTIYMLKREILEMRHSIDPLAAALRLLLERNGDMLPGELVRYFRDVLDHELLAVDSVRGLDERLSALIDAGVAKITLQENDDMRKISSVAIMAAVPTVIAGIYGMNFEVMPELGLKYGYYMALLLMVGSVLFLWWLLRRKNWF</sequence>
<evidence type="ECO:0000256" key="8">
    <source>
        <dbReference type="ARBA" id="ARBA00023065"/>
    </source>
</evidence>
<comment type="caution">
    <text evidence="14">The sequence shown here is derived from an EMBL/GenBank/DDBJ whole genome shotgun (WGS) entry which is preliminary data.</text>
</comment>
<evidence type="ECO:0000256" key="4">
    <source>
        <dbReference type="ARBA" id="ARBA00022475"/>
    </source>
</evidence>
<accession>A0A934M3X9</accession>
<reference evidence="14" key="1">
    <citation type="submission" date="2020-12" db="EMBL/GenBank/DDBJ databases">
        <title>Genome public.</title>
        <authorList>
            <person name="Sun Q."/>
        </authorList>
    </citation>
    <scope>NUCLEOTIDE SEQUENCE</scope>
    <source>
        <strain evidence="14">CCM 8863</strain>
    </source>
</reference>
<evidence type="ECO:0000256" key="10">
    <source>
        <dbReference type="ARBA" id="ARBA00034269"/>
    </source>
</evidence>